<dbReference type="EMBL" id="CP107006">
    <property type="protein sequence ID" value="UYQ91151.1"/>
    <property type="molecule type" value="Genomic_DNA"/>
</dbReference>
<evidence type="ECO:0000256" key="4">
    <source>
        <dbReference type="ARBA" id="ARBA00023136"/>
    </source>
</evidence>
<dbReference type="InterPro" id="IPR011990">
    <property type="entry name" value="TPR-like_helical_dom_sf"/>
</dbReference>
<protein>
    <submittedName>
        <fullName evidence="8">RagB/SusD family nutrient uptake outer membrane protein</fullName>
    </submittedName>
</protein>
<dbReference type="Proteomes" id="UP001162741">
    <property type="component" value="Chromosome"/>
</dbReference>
<sequence length="456" mass="50734">MKKQTYKLLPILLCCLSLTGCDKYLGITPKGKKLLSTVADYDQWLNDEFLAYGAGRSQSLVNILGDNYDFVSIPTPPAKPAELLYVWASQFSPDINIAPMFWGEHYGNINLYNTVLVGIDNAQAGTAAQKRSLKAEALLGRAWEYFNLVNEYAQPYDSATADTDLAVPFVTSNDVSQTVPGRSTTADIYQHIITDITAAIEDLPADNSANRFRGSKAAAYSLLARVYFYAGNYADARTNAALALSNSAAEMLDYNAAAPLSNLLSIRKDAIFARMVAANDVPTLEYMRSFATNDLRVRKLFYSTDGYRFTTRGATLHFPNLVTPTLMYANLGTSVQEMKLMIAECAARSNDLAVALQQLDEVRKNRFAAASYVRFESASQEAVLQEVLKERYHELGFNGLRWFDMRRFDKENRMPAVNRYNAQGAVIATLEPHSPRYTLQIPVQVISFNPGMPQNP</sequence>
<evidence type="ECO:0000256" key="2">
    <source>
        <dbReference type="ARBA" id="ARBA00006275"/>
    </source>
</evidence>
<accession>A0ABY6IYC6</accession>
<evidence type="ECO:0000256" key="5">
    <source>
        <dbReference type="ARBA" id="ARBA00023237"/>
    </source>
</evidence>
<dbReference type="PROSITE" id="PS51257">
    <property type="entry name" value="PROKAR_LIPOPROTEIN"/>
    <property type="match status" value="1"/>
</dbReference>
<evidence type="ECO:0000313" key="9">
    <source>
        <dbReference type="Proteomes" id="UP001162741"/>
    </source>
</evidence>
<dbReference type="SUPFAM" id="SSF48452">
    <property type="entry name" value="TPR-like"/>
    <property type="match status" value="1"/>
</dbReference>
<keyword evidence="5" id="KW-0998">Cell outer membrane</keyword>
<keyword evidence="3" id="KW-0732">Signal</keyword>
<dbReference type="InterPro" id="IPR033985">
    <property type="entry name" value="SusD-like_N"/>
</dbReference>
<evidence type="ECO:0000313" key="8">
    <source>
        <dbReference type="EMBL" id="UYQ91151.1"/>
    </source>
</evidence>
<feature type="domain" description="RagB/SusD" evidence="6">
    <location>
        <begin position="337"/>
        <end position="456"/>
    </location>
</feature>
<reference evidence="8" key="1">
    <citation type="submission" date="2022-10" db="EMBL/GenBank/DDBJ databases">
        <title>Chitinophaga sp. nov., isolated from soil.</title>
        <authorList>
            <person name="Jeon C.O."/>
        </authorList>
    </citation>
    <scope>NUCLEOTIDE SEQUENCE</scope>
    <source>
        <strain evidence="8">R8</strain>
    </source>
</reference>
<name>A0ABY6IYC6_9BACT</name>
<comment type="similarity">
    <text evidence="2">Belongs to the SusD family.</text>
</comment>
<dbReference type="Gene3D" id="1.25.40.390">
    <property type="match status" value="2"/>
</dbReference>
<comment type="subcellular location">
    <subcellularLocation>
        <location evidence="1">Cell outer membrane</location>
    </subcellularLocation>
</comment>
<dbReference type="Pfam" id="PF07980">
    <property type="entry name" value="SusD_RagB"/>
    <property type="match status" value="1"/>
</dbReference>
<gene>
    <name evidence="8" type="ORF">MKQ68_13720</name>
</gene>
<dbReference type="InterPro" id="IPR012944">
    <property type="entry name" value="SusD_RagB_dom"/>
</dbReference>
<proteinExistence type="inferred from homology"/>
<evidence type="ECO:0000259" key="6">
    <source>
        <dbReference type="Pfam" id="PF07980"/>
    </source>
</evidence>
<dbReference type="Pfam" id="PF14322">
    <property type="entry name" value="SusD-like_3"/>
    <property type="match status" value="1"/>
</dbReference>
<keyword evidence="9" id="KW-1185">Reference proteome</keyword>
<evidence type="ECO:0000256" key="3">
    <source>
        <dbReference type="ARBA" id="ARBA00022729"/>
    </source>
</evidence>
<evidence type="ECO:0000256" key="1">
    <source>
        <dbReference type="ARBA" id="ARBA00004442"/>
    </source>
</evidence>
<feature type="domain" description="SusD-like N-terminal" evidence="7">
    <location>
        <begin position="98"/>
        <end position="227"/>
    </location>
</feature>
<dbReference type="RefSeq" id="WP_264279630.1">
    <property type="nucleotide sequence ID" value="NZ_CP107006.1"/>
</dbReference>
<evidence type="ECO:0000259" key="7">
    <source>
        <dbReference type="Pfam" id="PF14322"/>
    </source>
</evidence>
<keyword evidence="4" id="KW-0472">Membrane</keyword>
<dbReference type="CDD" id="cd08977">
    <property type="entry name" value="SusD"/>
    <property type="match status" value="1"/>
</dbReference>
<organism evidence="8 9">
    <name type="scientific">Chitinophaga horti</name>
    <dbReference type="NCBI Taxonomy" id="2920382"/>
    <lineage>
        <taxon>Bacteria</taxon>
        <taxon>Pseudomonadati</taxon>
        <taxon>Bacteroidota</taxon>
        <taxon>Chitinophagia</taxon>
        <taxon>Chitinophagales</taxon>
        <taxon>Chitinophagaceae</taxon>
        <taxon>Chitinophaga</taxon>
    </lineage>
</organism>